<dbReference type="PANTHER" id="PTHR33308:SF10">
    <property type="entry name" value="EXO-GLUCOSAMINIDASE LYTG"/>
    <property type="match status" value="1"/>
</dbReference>
<dbReference type="SMART" id="SM00047">
    <property type="entry name" value="LYZ2"/>
    <property type="match status" value="1"/>
</dbReference>
<dbReference type="Proteomes" id="UP001589855">
    <property type="component" value="Unassembled WGS sequence"/>
</dbReference>
<dbReference type="InterPro" id="IPR002901">
    <property type="entry name" value="MGlyc_endo_b_GlcNAc-like_dom"/>
</dbReference>
<keyword evidence="2 4" id="KW-0378">Hydrolase</keyword>
<name>A0ABV6K4W6_9LACO</name>
<accession>A0ABV6K4W6</accession>
<dbReference type="Pfam" id="PF01832">
    <property type="entry name" value="Glucosaminidase"/>
    <property type="match status" value="1"/>
</dbReference>
<dbReference type="RefSeq" id="WP_137644979.1">
    <property type="nucleotide sequence ID" value="NZ_BAABRM010000010.1"/>
</dbReference>
<dbReference type="PANTHER" id="PTHR33308">
    <property type="entry name" value="PEPTIDOGLYCAN HYDROLASE FLGJ"/>
    <property type="match status" value="1"/>
</dbReference>
<comment type="similarity">
    <text evidence="1">Belongs to the glycosyl hydrolase 73 family.</text>
</comment>
<keyword evidence="5" id="KW-1185">Reference proteome</keyword>
<evidence type="ECO:0000259" key="3">
    <source>
        <dbReference type="SMART" id="SM00047"/>
    </source>
</evidence>
<dbReference type="Gene3D" id="4.10.80.30">
    <property type="entry name" value="DNA polymerase, domain 6"/>
    <property type="match status" value="1"/>
</dbReference>
<dbReference type="InterPro" id="IPR051056">
    <property type="entry name" value="Glycosyl_Hydrolase_73"/>
</dbReference>
<reference evidence="4 5" key="1">
    <citation type="submission" date="2024-09" db="EMBL/GenBank/DDBJ databases">
        <authorList>
            <person name="Sun Q."/>
            <person name="Mori K."/>
        </authorList>
    </citation>
    <scope>NUCLEOTIDE SEQUENCE [LARGE SCALE GENOMIC DNA]</scope>
    <source>
        <strain evidence="4 5">TBRC 4575</strain>
    </source>
</reference>
<comment type="caution">
    <text evidence="4">The sequence shown here is derived from an EMBL/GenBank/DDBJ whole genome shotgun (WGS) entry which is preliminary data.</text>
</comment>
<dbReference type="Gene3D" id="1.10.530.10">
    <property type="match status" value="1"/>
</dbReference>
<evidence type="ECO:0000256" key="1">
    <source>
        <dbReference type="ARBA" id="ARBA00010266"/>
    </source>
</evidence>
<organism evidence="4 5">
    <name type="scientific">Lactiplantibacillus plajomi</name>
    <dbReference type="NCBI Taxonomy" id="1457217"/>
    <lineage>
        <taxon>Bacteria</taxon>
        <taxon>Bacillati</taxon>
        <taxon>Bacillota</taxon>
        <taxon>Bacilli</taxon>
        <taxon>Lactobacillales</taxon>
        <taxon>Lactobacillaceae</taxon>
        <taxon>Lactiplantibacillus</taxon>
    </lineage>
</organism>
<evidence type="ECO:0000256" key="2">
    <source>
        <dbReference type="ARBA" id="ARBA00022801"/>
    </source>
</evidence>
<proteinExistence type="inferred from homology"/>
<dbReference type="EMBL" id="JBHLUK010000071">
    <property type="protein sequence ID" value="MFC0424456.1"/>
    <property type="molecule type" value="Genomic_DNA"/>
</dbReference>
<evidence type="ECO:0000313" key="5">
    <source>
        <dbReference type="Proteomes" id="UP001589855"/>
    </source>
</evidence>
<sequence>MATKRRKKRKRQAGLFVRRGRIQWFNVAIVLALVLGLSALIRHGWADKPATASTPVAVTTHAGFIEKLAPDAQALQKRYHVLASISLSQAILESDWGRSANAKQNNNLFGVKAYAAQAGRLMSTEEYYDGDYHTVKRRFRVYDSWHASLVDHAKKLANGTPWDRQHYAAVVAAPDYQTAARALQTAGYATDPTYAQKIINIIQKYNLERYDRK</sequence>
<protein>
    <submittedName>
        <fullName evidence="4">Glycoside hydrolase family 73 protein</fullName>
    </submittedName>
</protein>
<feature type="domain" description="Mannosyl-glycoprotein endo-beta-N-acetylglucosamidase-like" evidence="3">
    <location>
        <begin position="53"/>
        <end position="211"/>
    </location>
</feature>
<evidence type="ECO:0000313" key="4">
    <source>
        <dbReference type="EMBL" id="MFC0424456.1"/>
    </source>
</evidence>
<gene>
    <name evidence="4" type="ORF">ACFFGS_10025</name>
</gene>
<dbReference type="GO" id="GO:0016787">
    <property type="term" value="F:hydrolase activity"/>
    <property type="evidence" value="ECO:0007669"/>
    <property type="project" value="UniProtKB-KW"/>
</dbReference>